<organism evidence="1 2">
    <name type="scientific">Myxococcus xanthus (strain DK1622)</name>
    <dbReference type="NCBI Taxonomy" id="246197"/>
    <lineage>
        <taxon>Bacteria</taxon>
        <taxon>Pseudomonadati</taxon>
        <taxon>Myxococcota</taxon>
        <taxon>Myxococcia</taxon>
        <taxon>Myxococcales</taxon>
        <taxon>Cystobacterineae</taxon>
        <taxon>Myxococcaceae</taxon>
        <taxon>Myxococcus</taxon>
    </lineage>
</organism>
<accession>Q1CVI7</accession>
<gene>
    <name evidence="1" type="ordered locus">MXAN_7482</name>
</gene>
<reference evidence="1 2" key="1">
    <citation type="journal article" date="2006" name="Proc. Natl. Acad. Sci. U.S.A.">
        <title>Evolution of sensory complexity recorded in a myxobacterial genome.</title>
        <authorList>
            <person name="Goldman B.S."/>
            <person name="Nierman W.C."/>
            <person name="Kaiser D."/>
            <person name="Slater S.C."/>
            <person name="Durkin A.S."/>
            <person name="Eisen J.A."/>
            <person name="Ronning C.M."/>
            <person name="Barbazuk W.B."/>
            <person name="Blanchard M."/>
            <person name="Field C."/>
            <person name="Halling C."/>
            <person name="Hinkle G."/>
            <person name="Iartchuk O."/>
            <person name="Kim H.S."/>
            <person name="Mackenzie C."/>
            <person name="Madupu R."/>
            <person name="Miller N."/>
            <person name="Shvartsbeyn A."/>
            <person name="Sullivan S.A."/>
            <person name="Vaudin M."/>
            <person name="Wiegand R."/>
            <person name="Kaplan H.B."/>
        </authorList>
    </citation>
    <scope>NUCLEOTIDE SEQUENCE [LARGE SCALE GENOMIC DNA]</scope>
    <source>
        <strain evidence="2">DK1622</strain>
    </source>
</reference>
<dbReference type="EMBL" id="CP000113">
    <property type="protein sequence ID" value="ABF90283.1"/>
    <property type="molecule type" value="Genomic_DNA"/>
</dbReference>
<sequence>MVMWRVRWRAFHVERGDPSSLVLASADEQRPSPCSIFQMARPATSSSITAWWRSREFANACSTWNEEAAHEVLLRGGWRPPLGMRTSRGR</sequence>
<dbReference type="AlphaFoldDB" id="Q1CVI7"/>
<name>Q1CVI7_MYXXD</name>
<proteinExistence type="predicted"/>
<evidence type="ECO:0000313" key="2">
    <source>
        <dbReference type="Proteomes" id="UP000002402"/>
    </source>
</evidence>
<dbReference type="HOGENOM" id="CLU_2437746_0_0_7"/>
<dbReference type="KEGG" id="mxa:MXAN_7482"/>
<dbReference type="Proteomes" id="UP000002402">
    <property type="component" value="Chromosome"/>
</dbReference>
<dbReference type="EnsemblBacteria" id="ABF90283">
    <property type="protein sequence ID" value="ABF90283"/>
    <property type="gene ID" value="MXAN_7482"/>
</dbReference>
<protein>
    <submittedName>
        <fullName evidence="1">Uncharacterized protein</fullName>
    </submittedName>
</protein>
<evidence type="ECO:0000313" key="1">
    <source>
        <dbReference type="EMBL" id="ABF90283.1"/>
    </source>
</evidence>
<keyword evidence="2" id="KW-1185">Reference proteome</keyword>